<evidence type="ECO:0000313" key="9">
    <source>
        <dbReference type="EMBL" id="SHF09271.1"/>
    </source>
</evidence>
<dbReference type="Pfam" id="PF21352">
    <property type="entry name" value="Zn_ribbon_Thio2"/>
    <property type="match status" value="1"/>
</dbReference>
<accession>A0A1M4YU15</accession>
<proteinExistence type="inferred from homology"/>
<evidence type="ECO:0000256" key="3">
    <source>
        <dbReference type="ARBA" id="ARBA00022723"/>
    </source>
</evidence>
<gene>
    <name evidence="9" type="ORF">SAMN02745204_01769</name>
</gene>
<dbReference type="FunFam" id="3.40.30.10:FF:000001">
    <property type="entry name" value="Thioredoxin"/>
    <property type="match status" value="1"/>
</dbReference>
<dbReference type="PRINTS" id="PR00421">
    <property type="entry name" value="THIOREDOXIN"/>
</dbReference>
<name>A0A1M4YU15_9GAMM</name>
<dbReference type="InterPro" id="IPR017937">
    <property type="entry name" value="Thioredoxin_CS"/>
</dbReference>
<dbReference type="Pfam" id="PF00085">
    <property type="entry name" value="Thioredoxin"/>
    <property type="match status" value="1"/>
</dbReference>
<keyword evidence="4" id="KW-0249">Electron transport</keyword>
<evidence type="ECO:0000256" key="4">
    <source>
        <dbReference type="ARBA" id="ARBA00022982"/>
    </source>
</evidence>
<dbReference type="InterPro" id="IPR049299">
    <property type="entry name" value="Thio2_N"/>
</dbReference>
<evidence type="ECO:0000256" key="2">
    <source>
        <dbReference type="ARBA" id="ARBA00022448"/>
    </source>
</evidence>
<evidence type="ECO:0000256" key="6">
    <source>
        <dbReference type="ARBA" id="ARBA00023284"/>
    </source>
</evidence>
<dbReference type="GeneID" id="34791234"/>
<dbReference type="AlphaFoldDB" id="A0A1M4YU15"/>
<dbReference type="NCBIfam" id="NF008229">
    <property type="entry name" value="PRK10996.1"/>
    <property type="match status" value="1"/>
</dbReference>
<keyword evidence="2" id="KW-0813">Transport</keyword>
<dbReference type="InterPro" id="IPR036249">
    <property type="entry name" value="Thioredoxin-like_sf"/>
</dbReference>
<keyword evidence="10" id="KW-1185">Reference proteome</keyword>
<dbReference type="EMBL" id="FQUK01000030">
    <property type="protein sequence ID" value="SHF09271.1"/>
    <property type="molecule type" value="Genomic_DNA"/>
</dbReference>
<dbReference type="GO" id="GO:0005829">
    <property type="term" value="C:cytosol"/>
    <property type="evidence" value="ECO:0007669"/>
    <property type="project" value="TreeGrafter"/>
</dbReference>
<dbReference type="CDD" id="cd02947">
    <property type="entry name" value="TRX_family"/>
    <property type="match status" value="1"/>
</dbReference>
<dbReference type="Proteomes" id="UP000242857">
    <property type="component" value="Unassembled WGS sequence"/>
</dbReference>
<comment type="similarity">
    <text evidence="1">Belongs to the thioredoxin family.</text>
</comment>
<dbReference type="InterPro" id="IPR013766">
    <property type="entry name" value="Thioredoxin_domain"/>
</dbReference>
<sequence>MSDSIHIVCPHCQSINRVPANKLAEKPNCGRCQHPLFTGEPIDLTTATFARHLERSDLPLLVDFWAPWCGPCKMMAPQFEQAASLLEPKVRLAKVNTEAEPHLAAQFGIRSIPTLILFRGGHEVARQAGAMGAQDIMRWVASQLPR</sequence>
<dbReference type="PANTHER" id="PTHR45663">
    <property type="entry name" value="GEO12009P1"/>
    <property type="match status" value="1"/>
</dbReference>
<evidence type="ECO:0000313" key="10">
    <source>
        <dbReference type="Proteomes" id="UP000242857"/>
    </source>
</evidence>
<organism evidence="9 10">
    <name type="scientific">Thermomonas hydrothermalis</name>
    <dbReference type="NCBI Taxonomy" id="213588"/>
    <lineage>
        <taxon>Bacteria</taxon>
        <taxon>Pseudomonadati</taxon>
        <taxon>Pseudomonadota</taxon>
        <taxon>Gammaproteobacteria</taxon>
        <taxon>Lysobacterales</taxon>
        <taxon>Lysobacteraceae</taxon>
        <taxon>Thermomonas</taxon>
    </lineage>
</organism>
<dbReference type="PANTHER" id="PTHR45663:SF11">
    <property type="entry name" value="GEO12009P1"/>
    <property type="match status" value="1"/>
</dbReference>
<reference evidence="10" key="1">
    <citation type="submission" date="2016-11" db="EMBL/GenBank/DDBJ databases">
        <authorList>
            <person name="Varghese N."/>
            <person name="Submissions S."/>
        </authorList>
    </citation>
    <scope>NUCLEOTIDE SEQUENCE [LARGE SCALE GENOMIC DNA]</scope>
    <source>
        <strain evidence="10">DSM 14834</strain>
    </source>
</reference>
<feature type="domain" description="Thioredoxin" evidence="8">
    <location>
        <begin position="20"/>
        <end position="145"/>
    </location>
</feature>
<dbReference type="NCBIfam" id="TIGR01068">
    <property type="entry name" value="thioredoxin"/>
    <property type="match status" value="1"/>
</dbReference>
<dbReference type="SUPFAM" id="SSF52833">
    <property type="entry name" value="Thioredoxin-like"/>
    <property type="match status" value="1"/>
</dbReference>
<keyword evidence="6" id="KW-0676">Redox-active center</keyword>
<keyword evidence="5" id="KW-1015">Disulfide bond</keyword>
<dbReference type="GO" id="GO:0046872">
    <property type="term" value="F:metal ion binding"/>
    <property type="evidence" value="ECO:0007669"/>
    <property type="project" value="UniProtKB-KW"/>
</dbReference>
<dbReference type="Gene3D" id="3.40.30.10">
    <property type="entry name" value="Glutaredoxin"/>
    <property type="match status" value="1"/>
</dbReference>
<evidence type="ECO:0000256" key="7">
    <source>
        <dbReference type="NCBIfam" id="TIGR01068"/>
    </source>
</evidence>
<dbReference type="InterPro" id="IPR005746">
    <property type="entry name" value="Thioredoxin"/>
</dbReference>
<evidence type="ECO:0000259" key="8">
    <source>
        <dbReference type="PROSITE" id="PS51352"/>
    </source>
</evidence>
<dbReference type="Gene3D" id="2.30.30.380">
    <property type="entry name" value="Zn-finger domain of Sec23/24"/>
    <property type="match status" value="1"/>
</dbReference>
<evidence type="ECO:0000256" key="1">
    <source>
        <dbReference type="ARBA" id="ARBA00008987"/>
    </source>
</evidence>
<dbReference type="GO" id="GO:0045454">
    <property type="term" value="P:cell redox homeostasis"/>
    <property type="evidence" value="ECO:0007669"/>
    <property type="project" value="TreeGrafter"/>
</dbReference>
<dbReference type="RefSeq" id="WP_009238721.1">
    <property type="nucleotide sequence ID" value="NZ_FQUK01000030.1"/>
</dbReference>
<dbReference type="OrthoDB" id="9790390at2"/>
<dbReference type="PROSITE" id="PS00194">
    <property type="entry name" value="THIOREDOXIN_1"/>
    <property type="match status" value="1"/>
</dbReference>
<dbReference type="STRING" id="213588.SAMN02745204_01769"/>
<protein>
    <recommendedName>
        <fullName evidence="7">Thioredoxin</fullName>
    </recommendedName>
</protein>
<evidence type="ECO:0000256" key="5">
    <source>
        <dbReference type="ARBA" id="ARBA00023157"/>
    </source>
</evidence>
<keyword evidence="3" id="KW-0479">Metal-binding</keyword>
<dbReference type="GO" id="GO:0015035">
    <property type="term" value="F:protein-disulfide reductase activity"/>
    <property type="evidence" value="ECO:0007669"/>
    <property type="project" value="UniProtKB-UniRule"/>
</dbReference>
<dbReference type="PROSITE" id="PS51352">
    <property type="entry name" value="THIOREDOXIN_2"/>
    <property type="match status" value="1"/>
</dbReference>